<dbReference type="GeneID" id="921122"/>
<protein>
    <submittedName>
        <fullName evidence="2">T120</fullName>
    </submittedName>
</protein>
<dbReference type="RefSeq" id="NP_116471.1">
    <property type="nucleotide sequence ID" value="NC_002794.1"/>
</dbReference>
<accession>Q91TI1</accession>
<feature type="compositionally biased region" description="Polar residues" evidence="1">
    <location>
        <begin position="1"/>
        <end position="15"/>
    </location>
</feature>
<organism evidence="2 3">
    <name type="scientific">Tupaiid herpesvirus 1 (strain 1)</name>
    <name type="common">TuHV-1</name>
    <name type="synonym">Herpesvirus tupaia (strain 1)</name>
    <dbReference type="NCBI Taxonomy" id="10397"/>
    <lineage>
        <taxon>Viruses</taxon>
        <taxon>Duplodnaviria</taxon>
        <taxon>Heunggongvirae</taxon>
        <taxon>Peploviricota</taxon>
        <taxon>Herviviricetes</taxon>
        <taxon>Herpesvirales</taxon>
        <taxon>Orthoherpesviridae</taxon>
        <taxon>Betaherpesvirinae</taxon>
        <taxon>Quwivirus</taxon>
        <taxon>Quwivirus tupaiidbeta1</taxon>
    </lineage>
</organism>
<evidence type="ECO:0000256" key="1">
    <source>
        <dbReference type="SAM" id="MobiDB-lite"/>
    </source>
</evidence>
<evidence type="ECO:0000313" key="3">
    <source>
        <dbReference type="Proteomes" id="UP000137095"/>
    </source>
</evidence>
<name>Q91TI1_TUHV1</name>
<feature type="compositionally biased region" description="Low complexity" evidence="1">
    <location>
        <begin position="88"/>
        <end position="104"/>
    </location>
</feature>
<reference evidence="2 3" key="1">
    <citation type="journal article" date="2001" name="J. Virol.">
        <title>Analysis and characterization of the complete genome of tupaia (tree shrew) herpesvirus.</title>
        <authorList>
            <person name="Bahr U."/>
            <person name="Darai G."/>
        </authorList>
    </citation>
    <scope>NUCLEOTIDE SEQUENCE [LARGE SCALE GENOMIC DNA]</scope>
    <source>
        <strain evidence="2">2</strain>
    </source>
</reference>
<dbReference type="Proteomes" id="UP000137095">
    <property type="component" value="Segment"/>
</dbReference>
<keyword evidence="3" id="KW-1185">Reference proteome</keyword>
<evidence type="ECO:0000313" key="2">
    <source>
        <dbReference type="EMBL" id="AAK57166.1"/>
    </source>
</evidence>
<feature type="region of interest" description="Disordered" evidence="1">
    <location>
        <begin position="1"/>
        <end position="75"/>
    </location>
</feature>
<proteinExistence type="predicted"/>
<sequence>MTAMNSTRKVTTSSQPRPPEELLPGRVALRGIRGGGRADREHVGTASPLDRARRSVSARGEPGGWRINRLGPGSRRKIAIAGRDVVAVTPASPASAASTASGSDDAPDPEPKPRAALPTPSGAARPPPRVGPTPRRRRLRARPRLRPRRGARRARHGPLRSAGSPPARRRGRERRGRAAPRAPRARAAAANSERGAPLDTVARGASRRSRATGTVPCTR</sequence>
<feature type="compositionally biased region" description="Basic residues" evidence="1">
    <location>
        <begin position="134"/>
        <end position="158"/>
    </location>
</feature>
<organismHost>
    <name type="scientific">Tupaia belangeri</name>
    <name type="common">Common tree shrew</name>
    <name type="synonym">Tupaia glis belangeri</name>
    <dbReference type="NCBI Taxonomy" id="37347"/>
</organismHost>
<feature type="region of interest" description="Disordered" evidence="1">
    <location>
        <begin position="88"/>
        <end position="219"/>
    </location>
</feature>
<dbReference type="KEGG" id="vg:921122"/>
<feature type="compositionally biased region" description="Basic residues" evidence="1">
    <location>
        <begin position="167"/>
        <end position="178"/>
    </location>
</feature>
<dbReference type="EMBL" id="AF281817">
    <property type="protein sequence ID" value="AAK57166.1"/>
    <property type="molecule type" value="Genomic_DNA"/>
</dbReference>
<feature type="compositionally biased region" description="Low complexity" evidence="1">
    <location>
        <begin position="179"/>
        <end position="197"/>
    </location>
</feature>